<accession>A0A2N8KG92</accession>
<gene>
    <name evidence="2" type="ORF">C1I89_15470</name>
</gene>
<dbReference type="Pfam" id="PF05016">
    <property type="entry name" value="ParE_toxin"/>
    <property type="match status" value="1"/>
</dbReference>
<organism evidence="2 3">
    <name type="scientific">Achromobacter pulmonis</name>
    <dbReference type="NCBI Taxonomy" id="1389932"/>
    <lineage>
        <taxon>Bacteria</taxon>
        <taxon>Pseudomonadati</taxon>
        <taxon>Pseudomonadota</taxon>
        <taxon>Betaproteobacteria</taxon>
        <taxon>Burkholderiales</taxon>
        <taxon>Alcaligenaceae</taxon>
        <taxon>Achromobacter</taxon>
    </lineage>
</organism>
<name>A0A2N8KG92_9BURK</name>
<dbReference type="AlphaFoldDB" id="A0A2N8KG92"/>
<keyword evidence="1" id="KW-1277">Toxin-antitoxin system</keyword>
<proteinExistence type="predicted"/>
<reference evidence="2 3" key="1">
    <citation type="submission" date="2018-01" db="EMBL/GenBank/DDBJ databases">
        <title>The draft genome of an aniline degradation strain ANB-1.</title>
        <authorList>
            <person name="Zhang L."/>
            <person name="Jiang J."/>
        </authorList>
    </citation>
    <scope>NUCLEOTIDE SEQUENCE [LARGE SCALE GENOMIC DNA]</scope>
    <source>
        <strain evidence="2 3">ANB-1</strain>
    </source>
</reference>
<keyword evidence="3" id="KW-1185">Reference proteome</keyword>
<dbReference type="EMBL" id="POQS01000004">
    <property type="protein sequence ID" value="PND32472.1"/>
    <property type="molecule type" value="Genomic_DNA"/>
</dbReference>
<evidence type="ECO:0000313" key="2">
    <source>
        <dbReference type="EMBL" id="PND32472.1"/>
    </source>
</evidence>
<dbReference type="Proteomes" id="UP000235994">
    <property type="component" value="Unassembled WGS sequence"/>
</dbReference>
<dbReference type="RefSeq" id="WP_102773592.1">
    <property type="nucleotide sequence ID" value="NZ_POQS01000004.1"/>
</dbReference>
<evidence type="ECO:0000256" key="1">
    <source>
        <dbReference type="ARBA" id="ARBA00022649"/>
    </source>
</evidence>
<comment type="caution">
    <text evidence="2">The sequence shown here is derived from an EMBL/GenBank/DDBJ whole genome shotgun (WGS) entry which is preliminary data.</text>
</comment>
<evidence type="ECO:0000313" key="3">
    <source>
        <dbReference type="Proteomes" id="UP000235994"/>
    </source>
</evidence>
<dbReference type="InterPro" id="IPR007712">
    <property type="entry name" value="RelE/ParE_toxin"/>
</dbReference>
<sequence>MSGKVVFLQSAVDDLHEIRRYIRKHFSQAVWLDAYARIKKAILNLERFPHAGHAPAELPAMHFLEIIVARNRMIYEVLGDTVYIHLICDTRQDFKTRLARRPVRALRP</sequence>
<dbReference type="Gene3D" id="3.30.2310.20">
    <property type="entry name" value="RelE-like"/>
    <property type="match status" value="1"/>
</dbReference>
<protein>
    <submittedName>
        <fullName evidence="2">Type II toxin-antitoxin system RelE/ParE family toxin</fullName>
    </submittedName>
</protein>
<dbReference type="InterPro" id="IPR035093">
    <property type="entry name" value="RelE/ParE_toxin_dom_sf"/>
</dbReference>